<feature type="domain" description="HYR-like" evidence="3">
    <location>
        <begin position="158"/>
        <end position="219"/>
    </location>
</feature>
<comment type="caution">
    <text evidence="4">The sequence shown here is derived from an EMBL/GenBank/DDBJ whole genome shotgun (WGS) entry which is preliminary data.</text>
</comment>
<evidence type="ECO:0000259" key="3">
    <source>
        <dbReference type="Pfam" id="PF23237"/>
    </source>
</evidence>
<gene>
    <name evidence="4" type="ORF">KW502_09935</name>
</gene>
<reference evidence="4 5" key="1">
    <citation type="submission" date="2021-07" db="EMBL/GenBank/DDBJ databases">
        <title>Mesonia aestuariivivens sp. nov., isolated from a tidal flat.</title>
        <authorList>
            <person name="Kim Y.-O."/>
            <person name="Yoon J.-H."/>
        </authorList>
    </citation>
    <scope>NUCLEOTIDE SEQUENCE [LARGE SCALE GENOMIC DNA]</scope>
    <source>
        <strain evidence="4 5">JHPTF-M18</strain>
    </source>
</reference>
<sequence>DVTMECEVLATDVTEPTATDNCGGTVTVTNDASFPISTQGTTIITWTYEDENGNTSTQTQNVIIDDVSAPIADQATLADVTMECEVLATDVTEPTATDNCGGTVTVTNDASFPISTQGTTVITWTYEDENGNTSTQTQNVIIDDITAPVADQATLADINAECEVLATDVTDPTATDNCGGTVTVTNDATFPITTQGTTIITWTYEDENGNTSTQTQNINVVASPIAGVSLDDVTVTYDGSVHTVSVNNLPADASVSYTTSPSTGTSNGAIDVGTYTVTAVVSPAASAVNCDPITLTATLSIEQATQIINFDALPVMSLENDADFQLEATASSGLPVAYTYTFTAANPPATVTSTGFVDLITSGSIEITAQQPGNANYLPAAPVTQTLTITSQDAAISWIRVAGDIYDNPSNEIYYLIDCQNNVSQVEIEIGTEANASLFPSDGFIIETPVPGIYQQEITVTSQDENNTETYKVMIEKQFQFSDIITQKFDNVLLVNNNTNTNGGYRFVDYEWFKDDVLIGDDSQYYSAGPNATDKLDPAADYYVRMKTENGAWLQTCVGHPTLVNSFSANIYPNPNEPGRVLNVAIEDYKISAKNPLHVQLFTLQGVQVGDWKSTNNYTQLSIPNLLAAGVYIVDCSSGKNKRTFKLIIE</sequence>
<keyword evidence="5" id="KW-1185">Reference proteome</keyword>
<feature type="domain" description="HYR-like" evidence="3">
    <location>
        <begin position="78"/>
        <end position="138"/>
    </location>
</feature>
<protein>
    <submittedName>
        <fullName evidence="4">T9SS type A sorting domain-containing protein</fullName>
    </submittedName>
</protein>
<evidence type="ECO:0000313" key="5">
    <source>
        <dbReference type="Proteomes" id="UP000719267"/>
    </source>
</evidence>
<evidence type="ECO:0000256" key="1">
    <source>
        <dbReference type="ARBA" id="ARBA00022729"/>
    </source>
</evidence>
<dbReference type="EMBL" id="JAHWDF010000010">
    <property type="protein sequence ID" value="MBW2962118.1"/>
    <property type="molecule type" value="Genomic_DNA"/>
</dbReference>
<dbReference type="RefSeq" id="WP_219040409.1">
    <property type="nucleotide sequence ID" value="NZ_JAHWDF010000010.1"/>
</dbReference>
<dbReference type="Proteomes" id="UP000719267">
    <property type="component" value="Unassembled WGS sequence"/>
</dbReference>
<organism evidence="4 5">
    <name type="scientific">Mesonia aestuariivivens</name>
    <dbReference type="NCBI Taxonomy" id="2796128"/>
    <lineage>
        <taxon>Bacteria</taxon>
        <taxon>Pseudomonadati</taxon>
        <taxon>Bacteroidota</taxon>
        <taxon>Flavobacteriia</taxon>
        <taxon>Flavobacteriales</taxon>
        <taxon>Flavobacteriaceae</taxon>
        <taxon>Mesonia</taxon>
    </lineage>
</organism>
<dbReference type="Pfam" id="PF23237">
    <property type="entry name" value="HYR_4C"/>
    <property type="match status" value="3"/>
</dbReference>
<feature type="non-terminal residue" evidence="4">
    <location>
        <position position="1"/>
    </location>
</feature>
<dbReference type="PANTHER" id="PTHR24273:SF32">
    <property type="entry name" value="HYALIN"/>
    <property type="match status" value="1"/>
</dbReference>
<dbReference type="InterPro" id="IPR026444">
    <property type="entry name" value="Secre_tail"/>
</dbReference>
<dbReference type="InterPro" id="IPR057078">
    <property type="entry name" value="HYR-4C"/>
</dbReference>
<keyword evidence="1" id="KW-0732">Signal</keyword>
<dbReference type="PANTHER" id="PTHR24273">
    <property type="entry name" value="FI04643P-RELATED"/>
    <property type="match status" value="1"/>
</dbReference>
<feature type="domain" description="HYR-like" evidence="3">
    <location>
        <begin position="2"/>
        <end position="60"/>
    </location>
</feature>
<feature type="domain" description="Secretion system C-terminal sorting" evidence="2">
    <location>
        <begin position="571"/>
        <end position="649"/>
    </location>
</feature>
<dbReference type="NCBIfam" id="TIGR04183">
    <property type="entry name" value="Por_Secre_tail"/>
    <property type="match status" value="1"/>
</dbReference>
<evidence type="ECO:0000313" key="4">
    <source>
        <dbReference type="EMBL" id="MBW2962118.1"/>
    </source>
</evidence>
<name>A0ABS6W2N2_9FLAO</name>
<proteinExistence type="predicted"/>
<accession>A0ABS6W2N2</accession>
<dbReference type="Pfam" id="PF18962">
    <property type="entry name" value="Por_Secre_tail"/>
    <property type="match status" value="1"/>
</dbReference>
<evidence type="ECO:0000259" key="2">
    <source>
        <dbReference type="Pfam" id="PF18962"/>
    </source>
</evidence>